<protein>
    <submittedName>
        <fullName evidence="2">Uncharacterized protein</fullName>
    </submittedName>
</protein>
<proteinExistence type="predicted"/>
<feature type="region of interest" description="Disordered" evidence="1">
    <location>
        <begin position="55"/>
        <end position="75"/>
    </location>
</feature>
<sequence>MFIPFYSDGWFRRGLNAVLQREPPVRGMHEADRVRVEVRQQHHPASQVLVADHGPALSGEQQTPPQITYFNSGSTASASRRLDDWLDQSAEEDASSIPMYPPPIYPTYPAFFRPVVYYHHHISGRLLVESPWI</sequence>
<feature type="compositionally biased region" description="Polar residues" evidence="1">
    <location>
        <begin position="59"/>
        <end position="75"/>
    </location>
</feature>
<dbReference type="Proteomes" id="UP001446871">
    <property type="component" value="Unassembled WGS sequence"/>
</dbReference>
<gene>
    <name evidence="2" type="ORF">PG996_000369</name>
</gene>
<evidence type="ECO:0000313" key="2">
    <source>
        <dbReference type="EMBL" id="KAK8081588.1"/>
    </source>
</evidence>
<name>A0ABR1WHN4_9PEZI</name>
<organism evidence="2 3">
    <name type="scientific">Apiospora saccharicola</name>
    <dbReference type="NCBI Taxonomy" id="335842"/>
    <lineage>
        <taxon>Eukaryota</taxon>
        <taxon>Fungi</taxon>
        <taxon>Dikarya</taxon>
        <taxon>Ascomycota</taxon>
        <taxon>Pezizomycotina</taxon>
        <taxon>Sordariomycetes</taxon>
        <taxon>Xylariomycetidae</taxon>
        <taxon>Amphisphaeriales</taxon>
        <taxon>Apiosporaceae</taxon>
        <taxon>Apiospora</taxon>
    </lineage>
</organism>
<comment type="caution">
    <text evidence="2">The sequence shown here is derived from an EMBL/GenBank/DDBJ whole genome shotgun (WGS) entry which is preliminary data.</text>
</comment>
<evidence type="ECO:0000313" key="3">
    <source>
        <dbReference type="Proteomes" id="UP001446871"/>
    </source>
</evidence>
<evidence type="ECO:0000256" key="1">
    <source>
        <dbReference type="SAM" id="MobiDB-lite"/>
    </source>
</evidence>
<dbReference type="EMBL" id="JAQQWM010000001">
    <property type="protein sequence ID" value="KAK8081588.1"/>
    <property type="molecule type" value="Genomic_DNA"/>
</dbReference>
<reference evidence="2 3" key="1">
    <citation type="submission" date="2023-01" db="EMBL/GenBank/DDBJ databases">
        <title>Analysis of 21 Apiospora genomes using comparative genomics revels a genus with tremendous synthesis potential of carbohydrate active enzymes and secondary metabolites.</title>
        <authorList>
            <person name="Sorensen T."/>
        </authorList>
    </citation>
    <scope>NUCLEOTIDE SEQUENCE [LARGE SCALE GENOMIC DNA]</scope>
    <source>
        <strain evidence="2 3">CBS 83171</strain>
    </source>
</reference>
<accession>A0ABR1WHN4</accession>
<keyword evidence="3" id="KW-1185">Reference proteome</keyword>